<organism evidence="4 5">
    <name type="scientific">Nocardioides marmoribigeumensis</name>
    <dbReference type="NCBI Taxonomy" id="433649"/>
    <lineage>
        <taxon>Bacteria</taxon>
        <taxon>Bacillati</taxon>
        <taxon>Actinomycetota</taxon>
        <taxon>Actinomycetes</taxon>
        <taxon>Propionibacteriales</taxon>
        <taxon>Nocardioidaceae</taxon>
        <taxon>Nocardioides</taxon>
    </lineage>
</organism>
<proteinExistence type="predicted"/>
<feature type="transmembrane region" description="Helical" evidence="2">
    <location>
        <begin position="20"/>
        <end position="36"/>
    </location>
</feature>
<feature type="transmembrane region" description="Helical" evidence="2">
    <location>
        <begin position="42"/>
        <end position="58"/>
    </location>
</feature>
<dbReference type="PANTHER" id="PTHR43156">
    <property type="entry name" value="STAGE II SPORULATION PROTEIN E-RELATED"/>
    <property type="match status" value="1"/>
</dbReference>
<dbReference type="SMART" id="SM00331">
    <property type="entry name" value="PP2C_SIG"/>
    <property type="match status" value="1"/>
</dbReference>
<keyword evidence="5" id="KW-1185">Reference proteome</keyword>
<evidence type="ECO:0000256" key="2">
    <source>
        <dbReference type="SAM" id="Phobius"/>
    </source>
</evidence>
<accession>A0ABU2C0M1</accession>
<sequence length="380" mass="40039">MITGLRDGSGRWLRGDERGLRIGLYAAVAVVGLAMLAAPDDVGAIVLMVPLLAGALLLPPRRIPPFVLTVIAVLAVQTLISFEESIPTRRVVAFVAALGMAALVLGFNRRRSSLGVAGYASDALLTELRARLGRQAVMPALPAGWRAESHLRAAGGTQFAGDFVLTHLEPDERLRLLVVDVSGKGVAAGPKSLLLSGAFGSLLASTEPAEFLSEANHYVWRQDWPEGFATAVQLTLDLTTGDFVLRSAGHPPTVQLHAGSGRWTVHEGYEGAVLGLLEDETYDAVVGRMMPGDVLLLFTDGMVEAPGRDMSVGLDRLLGEVERTVHRRDDGFAHDLVERLGAQGDDCALVVVTRSPHVAAGPGALALEHRIGGAPGGPGS</sequence>
<name>A0ABU2C0M1_9ACTN</name>
<feature type="transmembrane region" description="Helical" evidence="2">
    <location>
        <begin position="65"/>
        <end position="82"/>
    </location>
</feature>
<dbReference type="RefSeq" id="WP_310305609.1">
    <property type="nucleotide sequence ID" value="NZ_BAAAPS010000005.1"/>
</dbReference>
<dbReference type="Gene3D" id="3.60.40.10">
    <property type="entry name" value="PPM-type phosphatase domain"/>
    <property type="match status" value="1"/>
</dbReference>
<dbReference type="Proteomes" id="UP001183648">
    <property type="component" value="Unassembled WGS sequence"/>
</dbReference>
<keyword evidence="2" id="KW-0812">Transmembrane</keyword>
<dbReference type="Pfam" id="PF07228">
    <property type="entry name" value="SpoIIE"/>
    <property type="match status" value="1"/>
</dbReference>
<keyword evidence="2" id="KW-0472">Membrane</keyword>
<evidence type="ECO:0000256" key="1">
    <source>
        <dbReference type="ARBA" id="ARBA00022801"/>
    </source>
</evidence>
<evidence type="ECO:0000313" key="5">
    <source>
        <dbReference type="Proteomes" id="UP001183648"/>
    </source>
</evidence>
<comment type="caution">
    <text evidence="4">The sequence shown here is derived from an EMBL/GenBank/DDBJ whole genome shotgun (WGS) entry which is preliminary data.</text>
</comment>
<feature type="transmembrane region" description="Helical" evidence="2">
    <location>
        <begin position="88"/>
        <end position="107"/>
    </location>
</feature>
<feature type="domain" description="PPM-type phosphatase" evidence="3">
    <location>
        <begin position="141"/>
        <end position="354"/>
    </location>
</feature>
<dbReference type="InterPro" id="IPR036457">
    <property type="entry name" value="PPM-type-like_dom_sf"/>
</dbReference>
<keyword evidence="2" id="KW-1133">Transmembrane helix</keyword>
<gene>
    <name evidence="4" type="ORF">J2S63_003763</name>
</gene>
<evidence type="ECO:0000313" key="4">
    <source>
        <dbReference type="EMBL" id="MDR7364210.1"/>
    </source>
</evidence>
<dbReference type="InterPro" id="IPR052016">
    <property type="entry name" value="Bact_Sigma-Reg"/>
</dbReference>
<protein>
    <recommendedName>
        <fullName evidence="3">PPM-type phosphatase domain-containing protein</fullName>
    </recommendedName>
</protein>
<reference evidence="4 5" key="1">
    <citation type="submission" date="2023-07" db="EMBL/GenBank/DDBJ databases">
        <title>Sequencing the genomes of 1000 actinobacteria strains.</title>
        <authorList>
            <person name="Klenk H.-P."/>
        </authorList>
    </citation>
    <scope>NUCLEOTIDE SEQUENCE [LARGE SCALE GENOMIC DNA]</scope>
    <source>
        <strain evidence="4 5">DSM 19426</strain>
    </source>
</reference>
<dbReference type="EMBL" id="JAVDYG010000001">
    <property type="protein sequence ID" value="MDR7364210.1"/>
    <property type="molecule type" value="Genomic_DNA"/>
</dbReference>
<dbReference type="PANTHER" id="PTHR43156:SF2">
    <property type="entry name" value="STAGE II SPORULATION PROTEIN E"/>
    <property type="match status" value="1"/>
</dbReference>
<keyword evidence="1" id="KW-0378">Hydrolase</keyword>
<dbReference type="InterPro" id="IPR001932">
    <property type="entry name" value="PPM-type_phosphatase-like_dom"/>
</dbReference>
<evidence type="ECO:0000259" key="3">
    <source>
        <dbReference type="SMART" id="SM00331"/>
    </source>
</evidence>